<comment type="caution">
    <text evidence="2">The sequence shown here is derived from an EMBL/GenBank/DDBJ whole genome shotgun (WGS) entry which is preliminary data.</text>
</comment>
<reference evidence="2 3" key="1">
    <citation type="submission" date="2019-07" db="EMBL/GenBank/DDBJ databases">
        <title>Draft genome assembly of a fouling barnacle, Amphibalanus amphitrite (Darwin, 1854): The first reference genome for Thecostraca.</title>
        <authorList>
            <person name="Kim W."/>
        </authorList>
    </citation>
    <scope>NUCLEOTIDE SEQUENCE [LARGE SCALE GENOMIC DNA]</scope>
    <source>
        <strain evidence="2">SNU_AA5</strain>
        <tissue evidence="2">Soma without cirri and trophi</tissue>
    </source>
</reference>
<dbReference type="EMBL" id="VIIS01000246">
    <property type="protein sequence ID" value="KAF0311295.1"/>
    <property type="molecule type" value="Genomic_DNA"/>
</dbReference>
<evidence type="ECO:0000313" key="3">
    <source>
        <dbReference type="Proteomes" id="UP000440578"/>
    </source>
</evidence>
<keyword evidence="1" id="KW-0732">Signal</keyword>
<evidence type="ECO:0000313" key="2">
    <source>
        <dbReference type="EMBL" id="KAF0311295.1"/>
    </source>
</evidence>
<protein>
    <submittedName>
        <fullName evidence="2">Uncharacterized protein</fullName>
    </submittedName>
</protein>
<proteinExistence type="predicted"/>
<gene>
    <name evidence="2" type="ORF">FJT64_017850</name>
</gene>
<name>A0A6A4WWN1_AMPAM</name>
<feature type="signal peptide" evidence="1">
    <location>
        <begin position="1"/>
        <end position="21"/>
    </location>
</feature>
<keyword evidence="3" id="KW-1185">Reference proteome</keyword>
<accession>A0A6A4WWN1</accession>
<dbReference type="Proteomes" id="UP000440578">
    <property type="component" value="Unassembled WGS sequence"/>
</dbReference>
<evidence type="ECO:0000256" key="1">
    <source>
        <dbReference type="SAM" id="SignalP"/>
    </source>
</evidence>
<feature type="chain" id="PRO_5025476121" evidence="1">
    <location>
        <begin position="22"/>
        <end position="120"/>
    </location>
</feature>
<dbReference type="AlphaFoldDB" id="A0A6A4WWN1"/>
<dbReference type="OrthoDB" id="289247at2759"/>
<organism evidence="2 3">
    <name type="scientific">Amphibalanus amphitrite</name>
    <name type="common">Striped barnacle</name>
    <name type="synonym">Balanus amphitrite</name>
    <dbReference type="NCBI Taxonomy" id="1232801"/>
    <lineage>
        <taxon>Eukaryota</taxon>
        <taxon>Metazoa</taxon>
        <taxon>Ecdysozoa</taxon>
        <taxon>Arthropoda</taxon>
        <taxon>Crustacea</taxon>
        <taxon>Multicrustacea</taxon>
        <taxon>Cirripedia</taxon>
        <taxon>Thoracica</taxon>
        <taxon>Thoracicalcarea</taxon>
        <taxon>Balanomorpha</taxon>
        <taxon>Balanoidea</taxon>
        <taxon>Balanidae</taxon>
        <taxon>Amphibalaninae</taxon>
        <taxon>Amphibalanus</taxon>
    </lineage>
</organism>
<sequence length="120" mass="13696">MVPKWCVLLVLLVVTVVPAAAEWDEEEEHHEQHHHQHIDLEHREEHADDDIFQTLGEDEEQHDADHNSALDGLELMASLFHVNPYHVTHLTSEATEEQVRQAAINDADYNARLLNAIAGE</sequence>